<organism evidence="3 4">
    <name type="scientific">Chlamydomonas eustigma</name>
    <dbReference type="NCBI Taxonomy" id="1157962"/>
    <lineage>
        <taxon>Eukaryota</taxon>
        <taxon>Viridiplantae</taxon>
        <taxon>Chlorophyta</taxon>
        <taxon>core chlorophytes</taxon>
        <taxon>Chlorophyceae</taxon>
        <taxon>CS clade</taxon>
        <taxon>Chlamydomonadales</taxon>
        <taxon>Chlamydomonadaceae</taxon>
        <taxon>Chlamydomonas</taxon>
    </lineage>
</organism>
<feature type="compositionally biased region" description="Low complexity" evidence="2">
    <location>
        <begin position="45"/>
        <end position="55"/>
    </location>
</feature>
<evidence type="ECO:0000256" key="2">
    <source>
        <dbReference type="SAM" id="MobiDB-lite"/>
    </source>
</evidence>
<proteinExistence type="predicted"/>
<gene>
    <name evidence="3" type="ORF">CEUSTIGMA_g5864.t1</name>
</gene>
<accession>A0A250X6A2</accession>
<feature type="non-terminal residue" evidence="3">
    <location>
        <position position="1"/>
    </location>
</feature>
<feature type="region of interest" description="Disordered" evidence="2">
    <location>
        <begin position="344"/>
        <end position="398"/>
    </location>
</feature>
<feature type="coiled-coil region" evidence="1">
    <location>
        <begin position="431"/>
        <end position="458"/>
    </location>
</feature>
<dbReference type="EMBL" id="BEGY01000032">
    <property type="protein sequence ID" value="GAX78422.1"/>
    <property type="molecule type" value="Genomic_DNA"/>
</dbReference>
<evidence type="ECO:0000256" key="1">
    <source>
        <dbReference type="SAM" id="Coils"/>
    </source>
</evidence>
<dbReference type="Proteomes" id="UP000232323">
    <property type="component" value="Unassembled WGS sequence"/>
</dbReference>
<feature type="region of interest" description="Disordered" evidence="2">
    <location>
        <begin position="1"/>
        <end position="104"/>
    </location>
</feature>
<sequence length="752" mass="82144">SQHCDAARPPDVATTTDLHTTTSPPPPDVATTTDLHTTSPPPPDVATTTDLHTTTSPPPPDVATTTDLHTTSPPPPDVATTTDLHATSPPPPSPPPPQTSATAADHDDEVALAPTVATKSQHVDHSMHNVESKAAPTAHMAQSFTHITPPDLSFAVRSAASTHQMPAQYSSLWGAKLRGTDTGAPILEQGVKVLYQLQQFPSQKTLTELTPSSHGTQHLKSHLPLVDMIWPPSVNTRSAQPVSGHATARSAHPVSGHAITRSAQPVSGHAIARSAVSFPSVFPLSLVRHPAVLPGPLLPAINQSVVEGGGRVAEVIKARQMLQQSCEGGPAESLPYRRESLTDNHLAKVTPSSDCDTQEEVDLKAGPSNMKSHGRRRSRGLSCKDIREDGQGVAASTSKDGALGTLKELYRPSSSLSKKRKQASIDVHTEIVRLERKLKTLKQLFESLETENSELRIKERLMRVKSEGADQMLLCWQMLLPKRGVNALITDEVLQGFRSPLLKAKLTALISGGPKDIKSFTKSTFIFVWELLVHELSLWISLDQRRPSYTGSDPKTLIWLASMVECVTKWIATVSMHHRRLLSEIYVTNMSNGKLLVPGEQFWINVVKKLQLTDQQKYDFQDVWRLHKDQLQGLTIKQAELQLKLSSIFGKSWVISTPTESPLVALLKDEKGNYLDPDDMISVFETQFRAMRANDVMVTSLIRQLLTPLQLCTAVVASFPSFPNMKALLKAAVSVSEVGSAYDMQPQRIKSL</sequence>
<keyword evidence="4" id="KW-1185">Reference proteome</keyword>
<feature type="compositionally biased region" description="Low complexity" evidence="2">
    <location>
        <begin position="10"/>
        <end position="22"/>
    </location>
</feature>
<protein>
    <submittedName>
        <fullName evidence="3">Uncharacterized protein</fullName>
    </submittedName>
</protein>
<name>A0A250X6A2_9CHLO</name>
<comment type="caution">
    <text evidence="3">The sequence shown here is derived from an EMBL/GenBank/DDBJ whole genome shotgun (WGS) entry which is preliminary data.</text>
</comment>
<reference evidence="3 4" key="1">
    <citation type="submission" date="2017-08" db="EMBL/GenBank/DDBJ databases">
        <title>Acidophilic green algal genome provides insights into adaptation to an acidic environment.</title>
        <authorList>
            <person name="Hirooka S."/>
            <person name="Hirose Y."/>
            <person name="Kanesaki Y."/>
            <person name="Higuchi S."/>
            <person name="Fujiwara T."/>
            <person name="Onuma R."/>
            <person name="Era A."/>
            <person name="Ohbayashi R."/>
            <person name="Uzuka A."/>
            <person name="Nozaki H."/>
            <person name="Yoshikawa H."/>
            <person name="Miyagishima S.Y."/>
        </authorList>
    </citation>
    <scope>NUCLEOTIDE SEQUENCE [LARGE SCALE GENOMIC DNA]</scope>
    <source>
        <strain evidence="3 4">NIES-2499</strain>
    </source>
</reference>
<evidence type="ECO:0000313" key="3">
    <source>
        <dbReference type="EMBL" id="GAX78422.1"/>
    </source>
</evidence>
<keyword evidence="1" id="KW-0175">Coiled coil</keyword>
<feature type="compositionally biased region" description="Pro residues" evidence="2">
    <location>
        <begin position="88"/>
        <end position="98"/>
    </location>
</feature>
<dbReference type="AlphaFoldDB" id="A0A250X6A2"/>
<evidence type="ECO:0000313" key="4">
    <source>
        <dbReference type="Proteomes" id="UP000232323"/>
    </source>
</evidence>